<evidence type="ECO:0000313" key="2">
    <source>
        <dbReference type="Proteomes" id="UP000593576"/>
    </source>
</evidence>
<dbReference type="EMBL" id="JABFAF010000005">
    <property type="protein sequence ID" value="MBA0854798.1"/>
    <property type="molecule type" value="Genomic_DNA"/>
</dbReference>
<comment type="caution">
    <text evidence="1">The sequence shown here is derived from an EMBL/GenBank/DDBJ whole genome shotgun (WGS) entry which is preliminary data.</text>
</comment>
<reference evidence="1 2" key="1">
    <citation type="journal article" date="2019" name="Genome Biol. Evol.">
        <title>Insights into the evolution of the New World diploid cottons (Gossypium, subgenus Houzingenia) based on genome sequencing.</title>
        <authorList>
            <person name="Grover C.E."/>
            <person name="Arick M.A. 2nd"/>
            <person name="Thrash A."/>
            <person name="Conover J.L."/>
            <person name="Sanders W.S."/>
            <person name="Peterson D.G."/>
            <person name="Frelichowski J.E."/>
            <person name="Scheffler J.A."/>
            <person name="Scheffler B.E."/>
            <person name="Wendel J.F."/>
        </authorList>
    </citation>
    <scope>NUCLEOTIDE SEQUENCE [LARGE SCALE GENOMIC DNA]</scope>
    <source>
        <strain evidence="1">1</strain>
        <tissue evidence="1">Leaf</tissue>
    </source>
</reference>
<keyword evidence="2" id="KW-1185">Reference proteome</keyword>
<gene>
    <name evidence="1" type="ORF">Goshw_005229</name>
</gene>
<accession>A0A7J9L7U3</accession>
<evidence type="ECO:0000313" key="1">
    <source>
        <dbReference type="EMBL" id="MBA0854798.1"/>
    </source>
</evidence>
<proteinExistence type="predicted"/>
<dbReference type="AlphaFoldDB" id="A0A7J9L7U3"/>
<sequence length="18" mass="2040">MVNKSMLPLSPIPKKRSL</sequence>
<name>A0A7J9L7U3_GOSSC</name>
<protein>
    <submittedName>
        <fullName evidence="1">Uncharacterized protein</fullName>
    </submittedName>
</protein>
<dbReference type="Proteomes" id="UP000593576">
    <property type="component" value="Unassembled WGS sequence"/>
</dbReference>
<organism evidence="1 2">
    <name type="scientific">Gossypium schwendimanii</name>
    <name type="common">Cotton</name>
    <dbReference type="NCBI Taxonomy" id="34291"/>
    <lineage>
        <taxon>Eukaryota</taxon>
        <taxon>Viridiplantae</taxon>
        <taxon>Streptophyta</taxon>
        <taxon>Embryophyta</taxon>
        <taxon>Tracheophyta</taxon>
        <taxon>Spermatophyta</taxon>
        <taxon>Magnoliopsida</taxon>
        <taxon>eudicotyledons</taxon>
        <taxon>Gunneridae</taxon>
        <taxon>Pentapetalae</taxon>
        <taxon>rosids</taxon>
        <taxon>malvids</taxon>
        <taxon>Malvales</taxon>
        <taxon>Malvaceae</taxon>
        <taxon>Malvoideae</taxon>
        <taxon>Gossypium</taxon>
    </lineage>
</organism>